<dbReference type="InterPro" id="IPR001460">
    <property type="entry name" value="PCN-bd_Tpept"/>
</dbReference>
<dbReference type="InterPro" id="IPR036950">
    <property type="entry name" value="PBP_transglycosylase"/>
</dbReference>
<evidence type="ECO:0000313" key="21">
    <source>
        <dbReference type="Proteomes" id="UP000176682"/>
    </source>
</evidence>
<gene>
    <name evidence="20" type="ORF">A2368_02730</name>
</gene>
<dbReference type="PANTHER" id="PTHR32282:SF11">
    <property type="entry name" value="PENICILLIN-BINDING PROTEIN 1B"/>
    <property type="match status" value="1"/>
</dbReference>
<keyword evidence="11" id="KW-0573">Peptidoglycan synthesis</keyword>
<dbReference type="EMBL" id="MFAM01000016">
    <property type="protein sequence ID" value="OGD79625.1"/>
    <property type="molecule type" value="Genomic_DNA"/>
</dbReference>
<evidence type="ECO:0000259" key="18">
    <source>
        <dbReference type="Pfam" id="PF00905"/>
    </source>
</evidence>
<dbReference type="GO" id="GO:0009252">
    <property type="term" value="P:peptidoglycan biosynthetic process"/>
    <property type="evidence" value="ECO:0007669"/>
    <property type="project" value="UniProtKB-KW"/>
</dbReference>
<evidence type="ECO:0000256" key="9">
    <source>
        <dbReference type="ARBA" id="ARBA00022801"/>
    </source>
</evidence>
<comment type="catalytic activity">
    <reaction evidence="15">
        <text>Preferential cleavage: (Ac)2-L-Lys-D-Ala-|-D-Ala. Also transpeptidation of peptidyl-alanyl moieties that are N-acyl substituents of D-alanine.</text>
        <dbReference type="EC" id="3.4.16.4"/>
    </reaction>
</comment>
<dbReference type="InterPro" id="IPR023346">
    <property type="entry name" value="Lysozyme-like_dom_sf"/>
</dbReference>
<evidence type="ECO:0000256" key="13">
    <source>
        <dbReference type="ARBA" id="ARBA00023268"/>
    </source>
</evidence>
<keyword evidence="5" id="KW-0121">Carboxypeptidase</keyword>
<feature type="transmembrane region" description="Helical" evidence="17">
    <location>
        <begin position="36"/>
        <end position="52"/>
    </location>
</feature>
<dbReference type="AlphaFoldDB" id="A0A1F5FJ08"/>
<comment type="catalytic activity">
    <reaction evidence="16">
        <text>[GlcNAc-(1-&gt;4)-Mur2Ac(oyl-L-Ala-gamma-D-Glu-L-Lys-D-Ala-D-Ala)](n)-di-trans,octa-cis-undecaprenyl diphosphate + beta-D-GlcNAc-(1-&gt;4)-Mur2Ac(oyl-L-Ala-gamma-D-Glu-L-Lys-D-Ala-D-Ala)-di-trans,octa-cis-undecaprenyl diphosphate = [GlcNAc-(1-&gt;4)-Mur2Ac(oyl-L-Ala-gamma-D-Glu-L-Lys-D-Ala-D-Ala)](n+1)-di-trans,octa-cis-undecaprenyl diphosphate + di-trans,octa-cis-undecaprenyl diphosphate + H(+)</text>
        <dbReference type="Rhea" id="RHEA:23708"/>
        <dbReference type="Rhea" id="RHEA-COMP:9602"/>
        <dbReference type="Rhea" id="RHEA-COMP:9603"/>
        <dbReference type="ChEBI" id="CHEBI:15378"/>
        <dbReference type="ChEBI" id="CHEBI:58405"/>
        <dbReference type="ChEBI" id="CHEBI:60033"/>
        <dbReference type="ChEBI" id="CHEBI:78435"/>
        <dbReference type="EC" id="2.4.99.28"/>
    </reaction>
</comment>
<evidence type="ECO:0000256" key="3">
    <source>
        <dbReference type="ARBA" id="ARBA00007739"/>
    </source>
</evidence>
<evidence type="ECO:0000256" key="5">
    <source>
        <dbReference type="ARBA" id="ARBA00022645"/>
    </source>
</evidence>
<dbReference type="InterPro" id="IPR012338">
    <property type="entry name" value="Beta-lactam/transpept-like"/>
</dbReference>
<feature type="transmembrane region" description="Helical" evidence="17">
    <location>
        <begin position="7"/>
        <end position="30"/>
    </location>
</feature>
<evidence type="ECO:0000313" key="20">
    <source>
        <dbReference type="EMBL" id="OGD79625.1"/>
    </source>
</evidence>
<evidence type="ECO:0000259" key="19">
    <source>
        <dbReference type="Pfam" id="PF00912"/>
    </source>
</evidence>
<keyword evidence="10" id="KW-0133">Cell shape</keyword>
<evidence type="ECO:0000256" key="16">
    <source>
        <dbReference type="ARBA" id="ARBA00049902"/>
    </source>
</evidence>
<dbReference type="GO" id="GO:0006508">
    <property type="term" value="P:proteolysis"/>
    <property type="evidence" value="ECO:0007669"/>
    <property type="project" value="UniProtKB-KW"/>
</dbReference>
<dbReference type="InterPro" id="IPR001264">
    <property type="entry name" value="Glyco_trans_51"/>
</dbReference>
<evidence type="ECO:0000256" key="6">
    <source>
        <dbReference type="ARBA" id="ARBA00022670"/>
    </source>
</evidence>
<dbReference type="FunFam" id="1.10.3810.10:FF:000001">
    <property type="entry name" value="Penicillin-binding protein 1A"/>
    <property type="match status" value="1"/>
</dbReference>
<dbReference type="Gene3D" id="3.40.710.10">
    <property type="entry name" value="DD-peptidase/beta-lactamase superfamily"/>
    <property type="match status" value="1"/>
</dbReference>
<comment type="similarity">
    <text evidence="2">In the C-terminal section; belongs to the transpeptidase family.</text>
</comment>
<keyword evidence="12 17" id="KW-0472">Membrane</keyword>
<dbReference type="GO" id="GO:0008360">
    <property type="term" value="P:regulation of cell shape"/>
    <property type="evidence" value="ECO:0007669"/>
    <property type="project" value="UniProtKB-KW"/>
</dbReference>
<keyword evidence="6" id="KW-0645">Protease</keyword>
<keyword evidence="17" id="KW-1133">Transmembrane helix</keyword>
<evidence type="ECO:0000256" key="15">
    <source>
        <dbReference type="ARBA" id="ARBA00034000"/>
    </source>
</evidence>
<name>A0A1F5FJ08_9BACT</name>
<keyword evidence="14" id="KW-0961">Cell wall biogenesis/degradation</keyword>
<evidence type="ECO:0000256" key="14">
    <source>
        <dbReference type="ARBA" id="ARBA00023316"/>
    </source>
</evidence>
<dbReference type="GO" id="GO:0071555">
    <property type="term" value="P:cell wall organization"/>
    <property type="evidence" value="ECO:0007669"/>
    <property type="project" value="UniProtKB-KW"/>
</dbReference>
<dbReference type="GO" id="GO:0009002">
    <property type="term" value="F:serine-type D-Ala-D-Ala carboxypeptidase activity"/>
    <property type="evidence" value="ECO:0007669"/>
    <property type="project" value="UniProtKB-EC"/>
</dbReference>
<dbReference type="GO" id="GO:0008658">
    <property type="term" value="F:penicillin binding"/>
    <property type="evidence" value="ECO:0007669"/>
    <property type="project" value="InterPro"/>
</dbReference>
<feature type="transmembrane region" description="Helical" evidence="17">
    <location>
        <begin position="59"/>
        <end position="77"/>
    </location>
</feature>
<keyword evidence="13" id="KW-0511">Multifunctional enzyme</keyword>
<evidence type="ECO:0000256" key="4">
    <source>
        <dbReference type="ARBA" id="ARBA00022475"/>
    </source>
</evidence>
<evidence type="ECO:0000256" key="10">
    <source>
        <dbReference type="ARBA" id="ARBA00022960"/>
    </source>
</evidence>
<dbReference type="SUPFAM" id="SSF56601">
    <property type="entry name" value="beta-lactamase/transpeptidase-like"/>
    <property type="match status" value="1"/>
</dbReference>
<comment type="caution">
    <text evidence="20">The sequence shown here is derived from an EMBL/GenBank/DDBJ whole genome shotgun (WGS) entry which is preliminary data.</text>
</comment>
<dbReference type="Pfam" id="PF00912">
    <property type="entry name" value="Transgly"/>
    <property type="match status" value="1"/>
</dbReference>
<comment type="subcellular location">
    <subcellularLocation>
        <location evidence="1">Cell membrane</location>
    </subcellularLocation>
</comment>
<dbReference type="SUPFAM" id="SSF53955">
    <property type="entry name" value="Lysozyme-like"/>
    <property type="match status" value="1"/>
</dbReference>
<evidence type="ECO:0000256" key="17">
    <source>
        <dbReference type="SAM" id="Phobius"/>
    </source>
</evidence>
<keyword evidence="8" id="KW-0808">Transferase</keyword>
<dbReference type="InterPro" id="IPR050396">
    <property type="entry name" value="Glycosyltr_51/Transpeptidase"/>
</dbReference>
<evidence type="ECO:0000256" key="7">
    <source>
        <dbReference type="ARBA" id="ARBA00022676"/>
    </source>
</evidence>
<protein>
    <submittedName>
        <fullName evidence="20">Uncharacterized protein</fullName>
    </submittedName>
</protein>
<organism evidence="20 21">
    <name type="scientific">Candidatus Collierbacteria bacterium RIFOXYB1_FULL_49_13</name>
    <dbReference type="NCBI Taxonomy" id="1817728"/>
    <lineage>
        <taxon>Bacteria</taxon>
        <taxon>Candidatus Collieribacteriota</taxon>
    </lineage>
</organism>
<dbReference type="Proteomes" id="UP000176682">
    <property type="component" value="Unassembled WGS sequence"/>
</dbReference>
<evidence type="ECO:0000256" key="8">
    <source>
        <dbReference type="ARBA" id="ARBA00022679"/>
    </source>
</evidence>
<reference evidence="20 21" key="1">
    <citation type="journal article" date="2016" name="Nat. Commun.">
        <title>Thousands of microbial genomes shed light on interconnected biogeochemical processes in an aquifer system.</title>
        <authorList>
            <person name="Anantharaman K."/>
            <person name="Brown C.T."/>
            <person name="Hug L.A."/>
            <person name="Sharon I."/>
            <person name="Castelle C.J."/>
            <person name="Probst A.J."/>
            <person name="Thomas B.C."/>
            <person name="Singh A."/>
            <person name="Wilkins M.J."/>
            <person name="Karaoz U."/>
            <person name="Brodie E.L."/>
            <person name="Williams K.H."/>
            <person name="Hubbard S.S."/>
            <person name="Banfield J.F."/>
        </authorList>
    </citation>
    <scope>NUCLEOTIDE SEQUENCE [LARGE SCALE GENOMIC DNA]</scope>
</reference>
<keyword evidence="9" id="KW-0378">Hydrolase</keyword>
<proteinExistence type="inferred from homology"/>
<keyword evidence="4" id="KW-1003">Cell membrane</keyword>
<evidence type="ECO:0000256" key="12">
    <source>
        <dbReference type="ARBA" id="ARBA00023136"/>
    </source>
</evidence>
<evidence type="ECO:0000256" key="1">
    <source>
        <dbReference type="ARBA" id="ARBA00004236"/>
    </source>
</evidence>
<sequence>MQSIGRVIRLILSLLGFPFTRLLYFTLLYLIKLANFLRFVIFNIFALIFQPFNFPTRSALLLLPVIIPLLLILTFYFKIIVDLPSPASLSTQPPAQNTKIFDRHGKLLFELYQDERRRTVTLDDVPPSTINAFLSIEDRNFYSHHGISISGIIRALKSNLSHQTLQGGSTLTQQLVRNTLLTKEKTLTRKVKEIILSLQAESLLTKDQILELYLNQIPFGGQIYGLATAASVYFDLPVRDLSLAQSSFLAGLPQSPTTYSPYTDPAAAKHRQIQVLQAMVESGFITPEEAQAAADTPLTIKAYTQPIEAPHFVMFVRDLLEQSIPYTFLYQGGLNIYTTLDLDLQHQIDTILWEAKSSLKKYQVSNAAALVIAPKTGEILAMSGSLDFFDTQGDGQVNLTTSLRQPGSAVKPITYALALSHGISPSSRIDDSPVSFQLDSRTTYTPKNYDGRFHGNISIRTALASSYNVPAIKLLSQLGVTNMINLAQKMGITTWDDPRRFGLSATLGALEVKMIDLAQVYSVFPNLGQKIPFTAITHISSGTRDIPLPLCIYPKTGCPRQSVIDPNVAFLITDILSDNQARAPSFGLHSVLNLSPHNIAVKTGTSNTLKDNWTIGYTSDYLVATWVGNNNSAPMSHIASGITGASPLWAEIFRLLLKDTPPTAFAPPSKIVEINICVPTQTLACDGCPEIKTEKYISGSQPTTACSPSQFLPSPKPAQAQIIPQLLTN</sequence>
<evidence type="ECO:0000256" key="2">
    <source>
        <dbReference type="ARBA" id="ARBA00007090"/>
    </source>
</evidence>
<keyword evidence="7" id="KW-0328">Glycosyltransferase</keyword>
<dbReference type="GO" id="GO:0008955">
    <property type="term" value="F:peptidoglycan glycosyltransferase activity"/>
    <property type="evidence" value="ECO:0007669"/>
    <property type="project" value="UniProtKB-EC"/>
</dbReference>
<dbReference type="PANTHER" id="PTHR32282">
    <property type="entry name" value="BINDING PROTEIN TRANSPEPTIDASE, PUTATIVE-RELATED"/>
    <property type="match status" value="1"/>
</dbReference>
<dbReference type="GO" id="GO:0005886">
    <property type="term" value="C:plasma membrane"/>
    <property type="evidence" value="ECO:0007669"/>
    <property type="project" value="UniProtKB-SubCell"/>
</dbReference>
<comment type="similarity">
    <text evidence="3">In the N-terminal section; belongs to the glycosyltransferase 51 family.</text>
</comment>
<dbReference type="Pfam" id="PF00905">
    <property type="entry name" value="Transpeptidase"/>
    <property type="match status" value="1"/>
</dbReference>
<keyword evidence="17" id="KW-0812">Transmembrane</keyword>
<accession>A0A1F5FJ08</accession>
<feature type="domain" description="Penicillin-binding protein transpeptidase" evidence="18">
    <location>
        <begin position="368"/>
        <end position="626"/>
    </location>
</feature>
<evidence type="ECO:0000256" key="11">
    <source>
        <dbReference type="ARBA" id="ARBA00022984"/>
    </source>
</evidence>
<feature type="domain" description="Glycosyl transferase family 51" evidence="19">
    <location>
        <begin position="105"/>
        <end position="279"/>
    </location>
</feature>
<dbReference type="Gene3D" id="1.10.3810.10">
    <property type="entry name" value="Biosynthetic peptidoglycan transglycosylase-like"/>
    <property type="match status" value="1"/>
</dbReference>
<dbReference type="GO" id="GO:0030288">
    <property type="term" value="C:outer membrane-bounded periplasmic space"/>
    <property type="evidence" value="ECO:0007669"/>
    <property type="project" value="TreeGrafter"/>
</dbReference>